<dbReference type="PANTHER" id="PTHR10730">
    <property type="entry name" value="PROCOLLAGEN-LYSINE,2-OXOGLUTARATE 5-DIOXYGENASE/GLYCOSYLTRANSFERASE 25 FAMILY MEMBER"/>
    <property type="match status" value="1"/>
</dbReference>
<evidence type="ECO:0000256" key="14">
    <source>
        <dbReference type="ARBA" id="ARBA00023180"/>
    </source>
</evidence>
<dbReference type="CDD" id="cd00761">
    <property type="entry name" value="Glyco_tranf_GTA_type"/>
    <property type="match status" value="1"/>
</dbReference>
<dbReference type="GO" id="GO:0005789">
    <property type="term" value="C:endoplasmic reticulum membrane"/>
    <property type="evidence" value="ECO:0007669"/>
    <property type="project" value="UniProtKB-SubCell"/>
</dbReference>
<dbReference type="InterPro" id="IPR006620">
    <property type="entry name" value="Pro_4_hyd_alph"/>
</dbReference>
<keyword evidence="12" id="KW-0408">Iron</keyword>
<feature type="domain" description="Fe2OG dioxygenase" evidence="16">
    <location>
        <begin position="623"/>
        <end position="716"/>
    </location>
</feature>
<proteinExistence type="predicted"/>
<dbReference type="Pfam" id="PF03171">
    <property type="entry name" value="2OG-FeII_Oxy"/>
    <property type="match status" value="1"/>
</dbReference>
<keyword evidence="13" id="KW-0472">Membrane</keyword>
<evidence type="ECO:0000256" key="7">
    <source>
        <dbReference type="ARBA" id="ARBA00022729"/>
    </source>
</evidence>
<comment type="subcellular location">
    <subcellularLocation>
        <location evidence="3">Endoplasmic reticulum membrane</location>
        <topology evidence="3">Peripheral membrane protein</topology>
        <orientation evidence="3">Lumenal side</orientation>
    </subcellularLocation>
    <subcellularLocation>
        <location evidence="4">Rough endoplasmic reticulum</location>
    </subcellularLocation>
</comment>
<dbReference type="InterPro" id="IPR044861">
    <property type="entry name" value="IPNS-like_FE2OG_OXY"/>
</dbReference>
<dbReference type="Gene3D" id="2.60.120.620">
    <property type="entry name" value="q2cbj1_9rhob like domain"/>
    <property type="match status" value="1"/>
</dbReference>
<gene>
    <name evidence="17" type="primary">LOC107757404</name>
</gene>
<reference evidence="17" key="1">
    <citation type="submission" date="2025-08" db="UniProtKB">
        <authorList>
            <consortium name="Ensembl"/>
        </authorList>
    </citation>
    <scope>IDENTIFICATION</scope>
</reference>
<dbReference type="InterPro" id="IPR050757">
    <property type="entry name" value="Collagen_mod_GT25"/>
</dbReference>
<dbReference type="InterPro" id="IPR029044">
    <property type="entry name" value="Nucleotide-diphossugar_trans"/>
</dbReference>
<dbReference type="SUPFAM" id="SSF53448">
    <property type="entry name" value="Nucleotide-diphospho-sugar transferases"/>
    <property type="match status" value="1"/>
</dbReference>
<keyword evidence="14" id="KW-0325">Glycoprotein</keyword>
<keyword evidence="6" id="KW-0479">Metal-binding</keyword>
<evidence type="ECO:0000256" key="2">
    <source>
        <dbReference type="ARBA" id="ARBA00001961"/>
    </source>
</evidence>
<protein>
    <recommendedName>
        <fullName evidence="5">procollagen-lysine 5-dioxygenase</fullName>
        <ecNumber evidence="5">1.14.11.4</ecNumber>
    </recommendedName>
</protein>
<dbReference type="GO" id="GO:0005506">
    <property type="term" value="F:iron ion binding"/>
    <property type="evidence" value="ECO:0007669"/>
    <property type="project" value="InterPro"/>
</dbReference>
<sequence>SASLSYCFTLPDISSFFLTYTFYFSIFLSPEKLLVLAVATQETDGFHRFMQSANYFKFNVKVLGMGEEWKGGDVGRSIGGGQKVRLLKEAMESLADQEDLVVLFVDSYDLIFAGGPEEIFRKFQKANHKLVFAAEGIIWPDSRLAEKYPSVRNGKRFLNSGGFIGYARYIQKIVNQWDLHDNDDDQLFYTKSRRSLVSGLRLTIVYEVLLKFGTERVRVRNTVYNSLPSIIHGNVNTKIYFNYLANYIPNVWNYEQGCTICDQDMVDLSQLKEFPQVTVGIYIEQPNPFLPEFLERFLGLDYPNDKLNVFVHNSEVYHEKHIQKFWEENKDVFRSFKVVGPEENLTQGEARNMGMDLCRKDLSCDYYFSIDADVMLTNRQTIKLLIEQNRKIIGPLVTRHGKLWSNFWGALSLDGYYARSEDYIDIVQGNRVGVWNIPFMAHIYLIKGQTLRNELKNRNVFVLERLDPDMAMCRNARDLGVFMYVTNRHEFGRLISTANYNTSHYNNDLWQIFENPLDWREKYIHPNYTRIFTDNVLEQPCPDVFWFPVLSEKACDELVEEMENYGSWSGGRHKDKRITGGYETVPTDDIHMKQIDFDKEWLHFIREFISPVTLKVFSGYYTKSYAIMNFVVKYTPNRQAYLRPHHDSSTFTINIALNNKGLDFQGGGCRFHRYNCSIESPRKGWSFMHPGRLTHLHEGLPTTNGTRYIAVSFIDP</sequence>
<dbReference type="InterPro" id="IPR005123">
    <property type="entry name" value="Oxoglu/Fe-dep_dioxygenase_dom"/>
</dbReference>
<accession>A0A673N853</accession>
<keyword evidence="10" id="KW-0223">Dioxygenase</keyword>
<evidence type="ECO:0000256" key="5">
    <source>
        <dbReference type="ARBA" id="ARBA00012264"/>
    </source>
</evidence>
<reference evidence="17" key="2">
    <citation type="submission" date="2025-09" db="UniProtKB">
        <authorList>
            <consortium name="Ensembl"/>
        </authorList>
    </citation>
    <scope>IDENTIFICATION</scope>
</reference>
<dbReference type="GO" id="GO:0008475">
    <property type="term" value="F:procollagen-lysine 5-dioxygenase activity"/>
    <property type="evidence" value="ECO:0007669"/>
    <property type="project" value="UniProtKB-EC"/>
</dbReference>
<dbReference type="SMART" id="SM00702">
    <property type="entry name" value="P4Hc"/>
    <property type="match status" value="1"/>
</dbReference>
<dbReference type="Proteomes" id="UP000472270">
    <property type="component" value="Unassembled WGS sequence"/>
</dbReference>
<evidence type="ECO:0000256" key="11">
    <source>
        <dbReference type="ARBA" id="ARBA00023002"/>
    </source>
</evidence>
<evidence type="ECO:0000256" key="4">
    <source>
        <dbReference type="ARBA" id="ARBA00004427"/>
    </source>
</evidence>
<evidence type="ECO:0000256" key="8">
    <source>
        <dbReference type="ARBA" id="ARBA00022824"/>
    </source>
</evidence>
<dbReference type="PROSITE" id="PS51471">
    <property type="entry name" value="FE2OG_OXY"/>
    <property type="match status" value="1"/>
</dbReference>
<evidence type="ECO:0000256" key="3">
    <source>
        <dbReference type="ARBA" id="ARBA00004367"/>
    </source>
</evidence>
<keyword evidence="11" id="KW-0560">Oxidoreductase</keyword>
<dbReference type="PROSITE" id="PS01325">
    <property type="entry name" value="LYS_HYDROXYLASE"/>
    <property type="match status" value="1"/>
</dbReference>
<dbReference type="FunFam" id="2.60.120.620:FF:000004">
    <property type="entry name" value="Procollagen-lysine,2-oxoglutarate 5-dioxygenase 2"/>
    <property type="match status" value="1"/>
</dbReference>
<dbReference type="InterPro" id="IPR057589">
    <property type="entry name" value="GT_PLOD"/>
</dbReference>
<dbReference type="AlphaFoldDB" id="A0A673N853"/>
<evidence type="ECO:0000256" key="9">
    <source>
        <dbReference type="ARBA" id="ARBA00022896"/>
    </source>
</evidence>
<dbReference type="InterPro" id="IPR001006">
    <property type="entry name" value="Procol_lys_dOase"/>
</dbReference>
<comment type="catalytic activity">
    <reaction evidence="15">
        <text>L-lysyl-[collagen] + 2-oxoglutarate + O2 = (5R)-5-hydroxy-L-lysyl-[collagen] + succinate + CO2</text>
        <dbReference type="Rhea" id="RHEA:16569"/>
        <dbReference type="Rhea" id="RHEA-COMP:12751"/>
        <dbReference type="Rhea" id="RHEA-COMP:12752"/>
        <dbReference type="ChEBI" id="CHEBI:15379"/>
        <dbReference type="ChEBI" id="CHEBI:16526"/>
        <dbReference type="ChEBI" id="CHEBI:16810"/>
        <dbReference type="ChEBI" id="CHEBI:29969"/>
        <dbReference type="ChEBI" id="CHEBI:30031"/>
        <dbReference type="ChEBI" id="CHEBI:133442"/>
        <dbReference type="EC" id="1.14.11.4"/>
    </reaction>
</comment>
<evidence type="ECO:0000256" key="6">
    <source>
        <dbReference type="ARBA" id="ARBA00022723"/>
    </source>
</evidence>
<evidence type="ECO:0000256" key="12">
    <source>
        <dbReference type="ARBA" id="ARBA00023004"/>
    </source>
</evidence>
<dbReference type="Gene3D" id="3.90.550.10">
    <property type="entry name" value="Spore Coat Polysaccharide Biosynthesis Protein SpsA, Chain A"/>
    <property type="match status" value="1"/>
</dbReference>
<keyword evidence="7" id="KW-0732">Signal</keyword>
<name>A0A673N853_9TELE</name>
<keyword evidence="8" id="KW-0256">Endoplasmic reticulum</keyword>
<dbReference type="Ensembl" id="ENSSRHT00000101741.1">
    <property type="protein sequence ID" value="ENSSRHP00000099057.1"/>
    <property type="gene ID" value="ENSSRHG00000048052.1"/>
</dbReference>
<dbReference type="Pfam" id="PF25342">
    <property type="entry name" value="GT_PLOD"/>
    <property type="match status" value="1"/>
</dbReference>
<evidence type="ECO:0000313" key="17">
    <source>
        <dbReference type="Ensembl" id="ENSSRHP00000099057.1"/>
    </source>
</evidence>
<dbReference type="PANTHER" id="PTHR10730:SF6">
    <property type="entry name" value="PROCOLLAGEN-LYSINE,2-OXOGLUTARATE 5-DIOXYGENASE 2"/>
    <property type="match status" value="1"/>
</dbReference>
<evidence type="ECO:0000256" key="1">
    <source>
        <dbReference type="ARBA" id="ARBA00001954"/>
    </source>
</evidence>
<evidence type="ECO:0000256" key="13">
    <source>
        <dbReference type="ARBA" id="ARBA00023136"/>
    </source>
</evidence>
<keyword evidence="18" id="KW-1185">Reference proteome</keyword>
<evidence type="ECO:0000256" key="10">
    <source>
        <dbReference type="ARBA" id="ARBA00022964"/>
    </source>
</evidence>
<comment type="cofactor">
    <cofactor evidence="2">
        <name>L-ascorbate</name>
        <dbReference type="ChEBI" id="CHEBI:38290"/>
    </cofactor>
</comment>
<evidence type="ECO:0000259" key="16">
    <source>
        <dbReference type="PROSITE" id="PS51471"/>
    </source>
</evidence>
<organism evidence="17 18">
    <name type="scientific">Sinocyclocheilus rhinocerous</name>
    <dbReference type="NCBI Taxonomy" id="307959"/>
    <lineage>
        <taxon>Eukaryota</taxon>
        <taxon>Metazoa</taxon>
        <taxon>Chordata</taxon>
        <taxon>Craniata</taxon>
        <taxon>Vertebrata</taxon>
        <taxon>Euteleostomi</taxon>
        <taxon>Actinopterygii</taxon>
        <taxon>Neopterygii</taxon>
        <taxon>Teleostei</taxon>
        <taxon>Ostariophysi</taxon>
        <taxon>Cypriniformes</taxon>
        <taxon>Cyprinidae</taxon>
        <taxon>Cyprininae</taxon>
        <taxon>Sinocyclocheilus</taxon>
    </lineage>
</organism>
<evidence type="ECO:0000313" key="18">
    <source>
        <dbReference type="Proteomes" id="UP000472270"/>
    </source>
</evidence>
<evidence type="ECO:0000256" key="15">
    <source>
        <dbReference type="ARBA" id="ARBA00047930"/>
    </source>
</evidence>
<comment type="cofactor">
    <cofactor evidence="1">
        <name>Fe(2+)</name>
        <dbReference type="ChEBI" id="CHEBI:29033"/>
    </cofactor>
</comment>
<dbReference type="EC" id="1.14.11.4" evidence="5"/>
<dbReference type="GO" id="GO:0005791">
    <property type="term" value="C:rough endoplasmic reticulum"/>
    <property type="evidence" value="ECO:0007669"/>
    <property type="project" value="UniProtKB-SubCell"/>
</dbReference>
<dbReference type="GO" id="GO:0031418">
    <property type="term" value="F:L-ascorbic acid binding"/>
    <property type="evidence" value="ECO:0007669"/>
    <property type="project" value="UniProtKB-KW"/>
</dbReference>
<keyword evidence="9" id="KW-0847">Vitamin C</keyword>